<keyword evidence="1" id="KW-0472">Membrane</keyword>
<sequence length="79" mass="8929">MNYCKVLCNVEAFSALFFYGLCFTCFHVAFIILFCSVCSFPSAFSLLFCLFHLNSFSSFLLLLPTNGAFHFTALSTFSF</sequence>
<accession>A0A974HPM6</accession>
<keyword evidence="1" id="KW-0812">Transmembrane</keyword>
<name>A0A974HPM6_XENLA</name>
<proteinExistence type="predicted"/>
<organism evidence="2 3">
    <name type="scientific">Xenopus laevis</name>
    <name type="common">African clawed frog</name>
    <dbReference type="NCBI Taxonomy" id="8355"/>
    <lineage>
        <taxon>Eukaryota</taxon>
        <taxon>Metazoa</taxon>
        <taxon>Chordata</taxon>
        <taxon>Craniata</taxon>
        <taxon>Vertebrata</taxon>
        <taxon>Euteleostomi</taxon>
        <taxon>Amphibia</taxon>
        <taxon>Batrachia</taxon>
        <taxon>Anura</taxon>
        <taxon>Pipoidea</taxon>
        <taxon>Pipidae</taxon>
        <taxon>Xenopodinae</taxon>
        <taxon>Xenopus</taxon>
        <taxon>Xenopus</taxon>
    </lineage>
</organism>
<evidence type="ECO:0000313" key="3">
    <source>
        <dbReference type="Proteomes" id="UP000694892"/>
    </source>
</evidence>
<keyword evidence="1" id="KW-1133">Transmembrane helix</keyword>
<dbReference type="Proteomes" id="UP000694892">
    <property type="component" value="Chromosome 4L"/>
</dbReference>
<feature type="transmembrane region" description="Helical" evidence="1">
    <location>
        <begin position="40"/>
        <end position="63"/>
    </location>
</feature>
<protein>
    <submittedName>
        <fullName evidence="2">Uncharacterized protein</fullName>
    </submittedName>
</protein>
<evidence type="ECO:0000313" key="2">
    <source>
        <dbReference type="EMBL" id="OCT85338.1"/>
    </source>
</evidence>
<dbReference type="EMBL" id="CM004472">
    <property type="protein sequence ID" value="OCT85338.1"/>
    <property type="molecule type" value="Genomic_DNA"/>
</dbReference>
<dbReference type="AlphaFoldDB" id="A0A974HPM6"/>
<reference evidence="3" key="1">
    <citation type="journal article" date="2016" name="Nature">
        <title>Genome evolution in the allotetraploid frog Xenopus laevis.</title>
        <authorList>
            <person name="Session A.M."/>
            <person name="Uno Y."/>
            <person name="Kwon T."/>
            <person name="Chapman J.A."/>
            <person name="Toyoda A."/>
            <person name="Takahashi S."/>
            <person name="Fukui A."/>
            <person name="Hikosaka A."/>
            <person name="Suzuki A."/>
            <person name="Kondo M."/>
            <person name="van Heeringen S.J."/>
            <person name="Quigley I."/>
            <person name="Heinz S."/>
            <person name="Ogino H."/>
            <person name="Ochi H."/>
            <person name="Hellsten U."/>
            <person name="Lyons J.B."/>
            <person name="Simakov O."/>
            <person name="Putnam N."/>
            <person name="Stites J."/>
            <person name="Kuroki Y."/>
            <person name="Tanaka T."/>
            <person name="Michiue T."/>
            <person name="Watanabe M."/>
            <person name="Bogdanovic O."/>
            <person name="Lister R."/>
            <person name="Georgiou G."/>
            <person name="Paranjpe S.S."/>
            <person name="van Kruijsbergen I."/>
            <person name="Shu S."/>
            <person name="Carlson J."/>
            <person name="Kinoshita T."/>
            <person name="Ohta Y."/>
            <person name="Mawaribuchi S."/>
            <person name="Jenkins J."/>
            <person name="Grimwood J."/>
            <person name="Schmutz J."/>
            <person name="Mitros T."/>
            <person name="Mozaffari S.V."/>
            <person name="Suzuki Y."/>
            <person name="Haramoto Y."/>
            <person name="Yamamoto T.S."/>
            <person name="Takagi C."/>
            <person name="Heald R."/>
            <person name="Miller K."/>
            <person name="Haudenschild C."/>
            <person name="Kitzman J."/>
            <person name="Nakayama T."/>
            <person name="Izutsu Y."/>
            <person name="Robert J."/>
            <person name="Fortriede J."/>
            <person name="Burns K."/>
            <person name="Lotay V."/>
            <person name="Karimi K."/>
            <person name="Yasuoka Y."/>
            <person name="Dichmann D.S."/>
            <person name="Flajnik M.F."/>
            <person name="Houston D.W."/>
            <person name="Shendure J."/>
            <person name="DuPasquier L."/>
            <person name="Vize P.D."/>
            <person name="Zorn A.M."/>
            <person name="Ito M."/>
            <person name="Marcotte E.M."/>
            <person name="Wallingford J.B."/>
            <person name="Ito Y."/>
            <person name="Asashima M."/>
            <person name="Ueno N."/>
            <person name="Matsuda Y."/>
            <person name="Veenstra G.J."/>
            <person name="Fujiyama A."/>
            <person name="Harland R.M."/>
            <person name="Taira M."/>
            <person name="Rokhsar D.S."/>
        </authorList>
    </citation>
    <scope>NUCLEOTIDE SEQUENCE [LARGE SCALE GENOMIC DNA]</scope>
    <source>
        <strain evidence="3">J</strain>
    </source>
</reference>
<feature type="transmembrane region" description="Helical" evidence="1">
    <location>
        <begin position="12"/>
        <end position="34"/>
    </location>
</feature>
<evidence type="ECO:0000256" key="1">
    <source>
        <dbReference type="SAM" id="Phobius"/>
    </source>
</evidence>
<gene>
    <name evidence="2" type="ORF">XELAEV_18023504mg</name>
</gene>